<proteinExistence type="inferred from homology"/>
<comment type="similarity">
    <text evidence="1">Belongs to the bacterioferritin family.</text>
</comment>
<dbReference type="PROSITE" id="PS50905">
    <property type="entry name" value="FERRITIN_LIKE"/>
    <property type="match status" value="1"/>
</dbReference>
<accession>A0A517QGE5</accession>
<dbReference type="GO" id="GO:0004322">
    <property type="term" value="F:ferroxidase activity"/>
    <property type="evidence" value="ECO:0007669"/>
    <property type="project" value="UniProtKB-EC"/>
</dbReference>
<dbReference type="SUPFAM" id="SSF47240">
    <property type="entry name" value="Ferritin-like"/>
    <property type="match status" value="1"/>
</dbReference>
<organism evidence="7 9">
    <name type="scientific">Gimesia panareensis</name>
    <dbReference type="NCBI Taxonomy" id="2527978"/>
    <lineage>
        <taxon>Bacteria</taxon>
        <taxon>Pseudomonadati</taxon>
        <taxon>Planctomycetota</taxon>
        <taxon>Planctomycetia</taxon>
        <taxon>Planctomycetales</taxon>
        <taxon>Planctomycetaceae</taxon>
        <taxon>Gimesia</taxon>
    </lineage>
</organism>
<dbReference type="Proteomes" id="UP000315647">
    <property type="component" value="Chromosome"/>
</dbReference>
<evidence type="ECO:0000313" key="8">
    <source>
        <dbReference type="EMBL" id="QDV21612.1"/>
    </source>
</evidence>
<feature type="domain" description="Ferritin-like diiron" evidence="6">
    <location>
        <begin position="1"/>
        <end position="141"/>
    </location>
</feature>
<name>A0A517QGE5_9PLAN</name>
<dbReference type="PANTHER" id="PTHR30295:SF0">
    <property type="entry name" value="BACTERIOFERRITIN"/>
    <property type="match status" value="1"/>
</dbReference>
<dbReference type="CDD" id="cd00657">
    <property type="entry name" value="Ferritin_like"/>
    <property type="match status" value="1"/>
</dbReference>
<dbReference type="GO" id="GO:0005829">
    <property type="term" value="C:cytosol"/>
    <property type="evidence" value="ECO:0007669"/>
    <property type="project" value="TreeGrafter"/>
</dbReference>
<dbReference type="EMBL" id="CP036317">
    <property type="protein sequence ID" value="QDV21612.1"/>
    <property type="molecule type" value="Genomic_DNA"/>
</dbReference>
<dbReference type="AlphaFoldDB" id="A0A517QGE5"/>
<evidence type="ECO:0000313" key="7">
    <source>
        <dbReference type="EMBL" id="QDT30665.1"/>
    </source>
</evidence>
<accession>A0A518AG68</accession>
<dbReference type="Pfam" id="PF00210">
    <property type="entry name" value="Ferritin"/>
    <property type="match status" value="1"/>
</dbReference>
<evidence type="ECO:0000256" key="2">
    <source>
        <dbReference type="ARBA" id="ARBA00022434"/>
    </source>
</evidence>
<dbReference type="InterPro" id="IPR012347">
    <property type="entry name" value="Ferritin-like"/>
</dbReference>
<evidence type="ECO:0000259" key="6">
    <source>
        <dbReference type="PROSITE" id="PS50905"/>
    </source>
</evidence>
<sequence length="141" mass="15435">MDKQTMIEKLNQDLASELAAIIQYTTYAAKATGPYRPQLTQFYLAEVPDELGHAQYLANKIVALGGEPTTVAGKVAAAHTNREMLEAVLAAEKEATAGYTQRAVEADELGDKGMAVQLEDMVRDESGHAEEVERILKDWPE</sequence>
<dbReference type="RefSeq" id="WP_145115822.1">
    <property type="nucleotide sequence ID" value="NZ_CP036277.1"/>
</dbReference>
<evidence type="ECO:0000313" key="10">
    <source>
        <dbReference type="Proteomes" id="UP000320839"/>
    </source>
</evidence>
<keyword evidence="5" id="KW-0408">Iron</keyword>
<dbReference type="GO" id="GO:0006879">
    <property type="term" value="P:intracellular iron ion homeostasis"/>
    <property type="evidence" value="ECO:0007669"/>
    <property type="project" value="UniProtKB-KW"/>
</dbReference>
<dbReference type="GO" id="GO:0020037">
    <property type="term" value="F:heme binding"/>
    <property type="evidence" value="ECO:0007669"/>
    <property type="project" value="TreeGrafter"/>
</dbReference>
<accession>A0A518FZ29</accession>
<evidence type="ECO:0000256" key="3">
    <source>
        <dbReference type="ARBA" id="ARBA00022617"/>
    </source>
</evidence>
<evidence type="ECO:0000256" key="5">
    <source>
        <dbReference type="ARBA" id="ARBA00023004"/>
    </source>
</evidence>
<dbReference type="OrthoDB" id="5508922at2"/>
<evidence type="ECO:0000256" key="1">
    <source>
        <dbReference type="ARBA" id="ARBA00008093"/>
    </source>
</evidence>
<dbReference type="GO" id="GO:0008199">
    <property type="term" value="F:ferric iron binding"/>
    <property type="evidence" value="ECO:0007669"/>
    <property type="project" value="InterPro"/>
</dbReference>
<dbReference type="Gene3D" id="1.20.1260.10">
    <property type="match status" value="1"/>
</dbReference>
<keyword evidence="4" id="KW-0479">Metal-binding</keyword>
<evidence type="ECO:0000256" key="4">
    <source>
        <dbReference type="ARBA" id="ARBA00022723"/>
    </source>
</evidence>
<reference evidence="7 9" key="1">
    <citation type="submission" date="2019-03" db="EMBL/GenBank/DDBJ databases">
        <title>Deep-cultivation of Planctomycetes and their phenomic and genomic characterization uncovers novel biology.</title>
        <authorList>
            <person name="Wiegand S."/>
            <person name="Jogler M."/>
            <person name="Boedeker C."/>
            <person name="Pinto D."/>
            <person name="Vollmers J."/>
            <person name="Rivas-Marin E."/>
            <person name="Kohn T."/>
            <person name="Peeters S.H."/>
            <person name="Heuer A."/>
            <person name="Rast P."/>
            <person name="Oberbeckmann S."/>
            <person name="Bunk B."/>
            <person name="Jeske O."/>
            <person name="Meyerdierks A."/>
            <person name="Storesund J.E."/>
            <person name="Kallscheuer N."/>
            <person name="Luecker S."/>
            <person name="Lage O.M."/>
            <person name="Pohl T."/>
            <person name="Merkel B.J."/>
            <person name="Hornburger P."/>
            <person name="Mueller R.-W."/>
            <person name="Bruemmer F."/>
            <person name="Labrenz M."/>
            <person name="Spormann A.M."/>
            <person name="Op den Camp H."/>
            <person name="Overmann J."/>
            <person name="Amann R."/>
            <person name="Jetten M.S.M."/>
            <person name="Mascher T."/>
            <person name="Medema M.H."/>
            <person name="Devos D.P."/>
            <person name="Kaster A.-K."/>
            <person name="Ovreas L."/>
            <person name="Rohde M."/>
            <person name="Galperin M.Y."/>
            <person name="Jogler C."/>
        </authorList>
    </citation>
    <scope>NUCLEOTIDE SEQUENCE [LARGE SCALE GENOMIC DNA]</scope>
    <source>
        <strain evidence="7 9">Enr10</strain>
        <strain evidence="8 10">Pan153</strain>
    </source>
</reference>
<dbReference type="PRINTS" id="PR00601">
    <property type="entry name" value="BACFERRITIN"/>
</dbReference>
<dbReference type="EC" id="1.16.3.1" evidence="7"/>
<dbReference type="InterPro" id="IPR009040">
    <property type="entry name" value="Ferritin-like_diiron"/>
</dbReference>
<dbReference type="PANTHER" id="PTHR30295">
    <property type="entry name" value="BACTERIOFERRITIN"/>
    <property type="match status" value="1"/>
</dbReference>
<protein>
    <submittedName>
        <fullName evidence="7">Bacterioferritin</fullName>
        <ecNumber evidence="7">1.16.3.1</ecNumber>
    </submittedName>
</protein>
<dbReference type="InterPro" id="IPR009078">
    <property type="entry name" value="Ferritin-like_SF"/>
</dbReference>
<keyword evidence="3" id="KW-0349">Heme</keyword>
<keyword evidence="7" id="KW-0560">Oxidoreductase</keyword>
<keyword evidence="9" id="KW-1185">Reference proteome</keyword>
<keyword evidence="2" id="KW-0409">Iron storage</keyword>
<dbReference type="GO" id="GO:0006826">
    <property type="term" value="P:iron ion transport"/>
    <property type="evidence" value="ECO:0007669"/>
    <property type="project" value="InterPro"/>
</dbReference>
<dbReference type="InterPro" id="IPR008331">
    <property type="entry name" value="Ferritin_DPS_dom"/>
</dbReference>
<evidence type="ECO:0000313" key="9">
    <source>
        <dbReference type="Proteomes" id="UP000315647"/>
    </source>
</evidence>
<gene>
    <name evidence="7" type="primary">bfr_2</name>
    <name evidence="7" type="ORF">Enr10x_60330</name>
    <name evidence="8" type="ORF">Pan153_63020</name>
</gene>
<dbReference type="EMBL" id="CP037421">
    <property type="protein sequence ID" value="QDT30665.1"/>
    <property type="molecule type" value="Genomic_DNA"/>
</dbReference>
<dbReference type="Proteomes" id="UP000320839">
    <property type="component" value="Chromosome"/>
</dbReference>
<dbReference type="InterPro" id="IPR002024">
    <property type="entry name" value="Bacterioferritin"/>
</dbReference>